<dbReference type="SUPFAM" id="SSF49785">
    <property type="entry name" value="Galactose-binding domain-like"/>
    <property type="match status" value="1"/>
</dbReference>
<evidence type="ECO:0000256" key="3">
    <source>
        <dbReference type="SAM" id="Phobius"/>
    </source>
</evidence>
<protein>
    <submittedName>
        <fullName evidence="5">Type III effector HrpK domain-containing protein</fullName>
    </submittedName>
</protein>
<name>A0ABW1AQ82_9RHOO</name>
<dbReference type="InterPro" id="IPR018511">
    <property type="entry name" value="Hemolysin-typ_Ca-bd_CS"/>
</dbReference>
<dbReference type="InterPro" id="IPR011049">
    <property type="entry name" value="Serralysin-like_metalloprot_C"/>
</dbReference>
<keyword evidence="3" id="KW-0472">Membrane</keyword>
<comment type="caution">
    <text evidence="5">The sequence shown here is derived from an EMBL/GenBank/DDBJ whole genome shotgun (WGS) entry which is preliminary data.</text>
</comment>
<keyword evidence="3" id="KW-1133">Transmembrane helix</keyword>
<dbReference type="InterPro" id="IPR031613">
    <property type="entry name" value="HrpK"/>
</dbReference>
<evidence type="ECO:0000256" key="1">
    <source>
        <dbReference type="ARBA" id="ARBA00004613"/>
    </source>
</evidence>
<dbReference type="InterPro" id="IPR050557">
    <property type="entry name" value="RTX_toxin/Mannuronan_C5-epim"/>
</dbReference>
<proteinExistence type="predicted"/>
<dbReference type="PANTHER" id="PTHR38340:SF1">
    <property type="entry name" value="S-LAYER PROTEIN"/>
    <property type="match status" value="1"/>
</dbReference>
<dbReference type="InterPro" id="IPR013783">
    <property type="entry name" value="Ig-like_fold"/>
</dbReference>
<dbReference type="Pfam" id="PF04862">
    <property type="entry name" value="DUF642"/>
    <property type="match status" value="1"/>
</dbReference>
<dbReference type="InterPro" id="IPR001343">
    <property type="entry name" value="Hemolysn_Ca-bd"/>
</dbReference>
<evidence type="ECO:0000313" key="6">
    <source>
        <dbReference type="Proteomes" id="UP001595974"/>
    </source>
</evidence>
<dbReference type="InterPro" id="IPR006946">
    <property type="entry name" value="DGR2-like_dom"/>
</dbReference>
<feature type="transmembrane region" description="Helical" evidence="3">
    <location>
        <begin position="1300"/>
        <end position="1326"/>
    </location>
</feature>
<dbReference type="Gene3D" id="2.60.120.260">
    <property type="entry name" value="Galactose-binding domain-like"/>
    <property type="match status" value="2"/>
</dbReference>
<dbReference type="Proteomes" id="UP001595974">
    <property type="component" value="Unassembled WGS sequence"/>
</dbReference>
<dbReference type="InterPro" id="IPR008979">
    <property type="entry name" value="Galactose-bd-like_sf"/>
</dbReference>
<evidence type="ECO:0000259" key="4">
    <source>
        <dbReference type="Pfam" id="PF04862"/>
    </source>
</evidence>
<gene>
    <name evidence="5" type="ORF">ACFPTN_07735</name>
</gene>
<sequence length="2090" mass="221880">MDLSAGLGLGKYDAENLIINGSFEANRTDDGTLTLLGWTSDSGQIEVWNGFGTAASDGKSLVELDAGLALDNLKQTVYTQAGQTYTLSFDLSQRDFWGSSKDGVEVWWNGVPLGKAVPATTAWQRFEFTVTGTGKAGGDELKLQESTAENNGLSSLLDNVSLVVARNLIVNGSFESNSAYAGDLAFLGNNDVPGWTSDSGVIEVWKNFGVAASDGYSLIELDASMGIDNLKQTVHTQAGRTYRLSFDLSQRNFAGSSKDGVEVWWNGALLGKAVPDKAAWQRFEFIVTGTGKAGGDELKLQESATENNGISSFLDNVTPGDDILIGTPGSDLINGGEGTDLLSGKGGDDIYVFDSVTGKEWIAMDSPSNQRGDVLEFSAASGITLDSVRLQKGHASTHSGAWLEIRIMDAQGSFDTNMVVLEGFFESPIREVRFADGHTLSAADLFSMAGVAPIPSVSGRFKRYDDDGKLTDISLETGFLTNERYQTLMGYLDTPLKDGDRVMLSVNGRDWIEADVIPEFAGVGDKPAFVATVPLKSYANQILVLGVNADGVAGETVAIPYTLDATAPAKPEVAWLVFYHDYPAPQGYTTLFISGATEAGTTIKVYGNTTIVPGSTASFDHLLASTVPWRDDPNEEGVNWLIQALVPAGQGNLAISVLAVDAAGNVSQRTVLDLAGAARTGVDSNSRWQPLMNIMLKDYNDNRPIPDEMKYDIVAGLLNGTLSSADVDEIRLSRVSPVTKAFINQTVQLMGYMSMQNYNAGDIWKEWDRQKLLDVASSSSSWSVEASAGALMWSNVGMFDILDKYGDDLGKTPHGNGKIDRDDILGWGSAELAPTTTRETIELLNAAAISSVMQKAGGVEGLTDDILAHPENYTGAQKAALFFHLYEIQSGILALYKTGTWERVLHLTEGFANKPAGHLVALRSAMDILTSDQGTRDYIDEHYAEELRNLVHGDLYVELSRHLETLESPGHITSMLDGAGNMGKTLLEWSAEIKQVRDMLFRPDEPMGALSALLGGAGLYESVMQYYIDEIVTANFLRRRVNEGADLETAIAEMGAETAGLLAVLDSASVNAYTPQARDNLAITVNELLIGQLDQQVLDTILLTPDGRIDYDKLGDLYDQLAIYNPDLLNSGGTKLKQDDIFKVIQTAWDLAGRSPQKFGSAITKWFKDVLQEPVPHLPSAFQPSEVYSKGAMHVAAAMLGGLSLALKGATGLTDPKKWAVDGTKVASLIFEGSASWGKGLQASGDFVKLGKVGWERIGAAAKGLGGLAGVVGGVFGIIDGVQSLHLDPVGSGFKITSSVLGLVSGLSSVVEASAAIIGSFSFVVAGSTAAMAATAVATVASIVGTVFGVAGGVLAVGGNLASIIMELINRNKQEAADRANTGYLKYLMDEMGAYGLSTGQTATLEASTGDLFMNAGEQEISLKLRIKTDGFYRAGDYVVLVPKPVYYFGPYDRYFYADGSGLVPVGGELPVINPATIYAQHKITESEAKSGIVVLTIPRGFAGMGEGTLSLTAQVFSGAEIDRNDKPNTDVTIDWLSYTSYAMSNEVKLVMDFTAPSTPVVTQKQVSGAAQSDGKVEPGKISAEGTGEAGSIIHLMHGETLIAKTTVGSDGRWAFSPTALSAREYSGSIYVVAVDAAGNLSEKVSLPGAGRQDLLVDGNPQPGSDTTTGTILTVKGKIYDLVIDAYQFEVNGSDGIEMYWNGARVADFVPVKLDADGERSSLQRFVVSVIGTGGTDQLQAKTPAGMDGKANARIESISAYESWGVTQLAGDSGDNVLFGNDGPNMLYGFDGNDTLDGVSGSDLLVGGAGDDTYIAGMGGGRTLIVERHQAGQPEHDVLRLEGVDAADISEVWFSKVGTDLQISFYDREDTITIDGWYASPANRVETISAGTFSISSDNVIRLAGAMAAYDLPSEQDSDAAAKIRSALDDAYRAFWALPQTQALNSWKVGTDGSDTLTGGAGADRLNGKLGNDTLTGGGGADTFIFDTALGSNNVDTIADFNMAEKDSIVLDSAIFTRLALGKLSGFNFRLASAAPNGGDDYIVFDHESKSLYYNEQGGAGNGVLFAQIPNLSSAYVGAFNPSNVDFRVI</sequence>
<keyword evidence="3" id="KW-0812">Transmembrane</keyword>
<dbReference type="Gene3D" id="2.150.10.10">
    <property type="entry name" value="Serralysin-like metalloprotease, C-terminal"/>
    <property type="match status" value="2"/>
</dbReference>
<accession>A0ABW1AQ82</accession>
<dbReference type="SUPFAM" id="SSF51120">
    <property type="entry name" value="beta-Roll"/>
    <property type="match status" value="3"/>
</dbReference>
<reference evidence="6" key="1">
    <citation type="journal article" date="2019" name="Int. J. Syst. Evol. Microbiol.">
        <title>The Global Catalogue of Microorganisms (GCM) 10K type strain sequencing project: providing services to taxonomists for standard genome sequencing and annotation.</title>
        <authorList>
            <consortium name="The Broad Institute Genomics Platform"/>
            <consortium name="The Broad Institute Genome Sequencing Center for Infectious Disease"/>
            <person name="Wu L."/>
            <person name="Ma J."/>
        </authorList>
    </citation>
    <scope>NUCLEOTIDE SEQUENCE [LARGE SCALE GENOMIC DNA]</scope>
    <source>
        <strain evidence="6">SHR3</strain>
    </source>
</reference>
<dbReference type="PROSITE" id="PS00330">
    <property type="entry name" value="HEMOLYSIN_CALCIUM"/>
    <property type="match status" value="3"/>
</dbReference>
<dbReference type="Pfam" id="PF00353">
    <property type="entry name" value="HemolysinCabind"/>
    <property type="match status" value="3"/>
</dbReference>
<dbReference type="PANTHER" id="PTHR38340">
    <property type="entry name" value="S-LAYER PROTEIN"/>
    <property type="match status" value="1"/>
</dbReference>
<organism evidence="5 6">
    <name type="scientific">Thauera sinica</name>
    <dbReference type="NCBI Taxonomy" id="2665146"/>
    <lineage>
        <taxon>Bacteria</taxon>
        <taxon>Pseudomonadati</taxon>
        <taxon>Pseudomonadota</taxon>
        <taxon>Betaproteobacteria</taxon>
        <taxon>Rhodocyclales</taxon>
        <taxon>Zoogloeaceae</taxon>
        <taxon>Thauera</taxon>
    </lineage>
</organism>
<keyword evidence="2" id="KW-0964">Secreted</keyword>
<feature type="domain" description="DUF642" evidence="4">
    <location>
        <begin position="168"/>
        <end position="261"/>
    </location>
</feature>
<evidence type="ECO:0000313" key="5">
    <source>
        <dbReference type="EMBL" id="MFC5769263.1"/>
    </source>
</evidence>
<dbReference type="EMBL" id="JBHSOG010000027">
    <property type="protein sequence ID" value="MFC5769263.1"/>
    <property type="molecule type" value="Genomic_DNA"/>
</dbReference>
<dbReference type="Gene3D" id="2.60.40.10">
    <property type="entry name" value="Immunoglobulins"/>
    <property type="match status" value="1"/>
</dbReference>
<dbReference type="PRINTS" id="PR00313">
    <property type="entry name" value="CABNDNGRPT"/>
</dbReference>
<keyword evidence="6" id="KW-1185">Reference proteome</keyword>
<dbReference type="RefSeq" id="WP_157748511.1">
    <property type="nucleotide sequence ID" value="NZ_JBHSOG010000027.1"/>
</dbReference>
<feature type="transmembrane region" description="Helical" evidence="3">
    <location>
        <begin position="1333"/>
        <end position="1357"/>
    </location>
</feature>
<dbReference type="Pfam" id="PF16937">
    <property type="entry name" value="T3SS_HrpK1"/>
    <property type="match status" value="1"/>
</dbReference>
<evidence type="ECO:0000256" key="2">
    <source>
        <dbReference type="ARBA" id="ARBA00022525"/>
    </source>
</evidence>
<comment type="subcellular location">
    <subcellularLocation>
        <location evidence="1">Secreted</location>
    </subcellularLocation>
</comment>